<dbReference type="InterPro" id="IPR007168">
    <property type="entry name" value="Phageshock_PspC_N"/>
</dbReference>
<evidence type="ECO:0000256" key="4">
    <source>
        <dbReference type="ARBA" id="ARBA00022989"/>
    </source>
</evidence>
<sequence>MSIADELSKLDELRQRGTLSDAEFARAKERLLGPEAPPPPLPPPALDAVNRLRRSTGDRWIGGVCGGLARATGLDSWVWRLIFAVLTLLGGAGIVVYLLLWIFVPAE</sequence>
<feature type="transmembrane region" description="Helical" evidence="6">
    <location>
        <begin position="77"/>
        <end position="104"/>
    </location>
</feature>
<gene>
    <name evidence="9" type="ORF">ACFFGG_04745</name>
</gene>
<comment type="caution">
    <text evidence="9">The sequence shown here is derived from an EMBL/GenBank/DDBJ whole genome shotgun (WGS) entry which is preliminary data.</text>
</comment>
<feature type="domain" description="SHOCT" evidence="8">
    <location>
        <begin position="5"/>
        <end position="32"/>
    </location>
</feature>
<dbReference type="EMBL" id="JBHLTN010000007">
    <property type="protein sequence ID" value="MFC0591859.1"/>
    <property type="molecule type" value="Genomic_DNA"/>
</dbReference>
<keyword evidence="3 6" id="KW-0812">Transmembrane</keyword>
<dbReference type="RefSeq" id="WP_377480434.1">
    <property type="nucleotide sequence ID" value="NZ_JBHLTN010000007.1"/>
</dbReference>
<dbReference type="PANTHER" id="PTHR33885">
    <property type="entry name" value="PHAGE SHOCK PROTEIN C"/>
    <property type="match status" value="1"/>
</dbReference>
<evidence type="ECO:0000256" key="2">
    <source>
        <dbReference type="ARBA" id="ARBA00022475"/>
    </source>
</evidence>
<keyword evidence="4 6" id="KW-1133">Transmembrane helix</keyword>
<evidence type="ECO:0000256" key="3">
    <source>
        <dbReference type="ARBA" id="ARBA00022692"/>
    </source>
</evidence>
<keyword evidence="5 6" id="KW-0472">Membrane</keyword>
<proteinExistence type="predicted"/>
<feature type="domain" description="Phage shock protein PspC N-terminal" evidence="7">
    <location>
        <begin position="51"/>
        <end position="107"/>
    </location>
</feature>
<dbReference type="PANTHER" id="PTHR33885:SF3">
    <property type="entry name" value="PHAGE SHOCK PROTEIN C"/>
    <property type="match status" value="1"/>
</dbReference>
<keyword evidence="2" id="KW-1003">Cell membrane</keyword>
<keyword evidence="10" id="KW-1185">Reference proteome</keyword>
<evidence type="ECO:0000259" key="8">
    <source>
        <dbReference type="Pfam" id="PF09851"/>
    </source>
</evidence>
<reference evidence="9 10" key="1">
    <citation type="submission" date="2024-09" db="EMBL/GenBank/DDBJ databases">
        <authorList>
            <person name="Sun Q."/>
            <person name="Mori K."/>
        </authorList>
    </citation>
    <scope>NUCLEOTIDE SEQUENCE [LARGE SCALE GENOMIC DNA]</scope>
    <source>
        <strain evidence="9 10">NCAIM B.02336</strain>
    </source>
</reference>
<evidence type="ECO:0000313" key="10">
    <source>
        <dbReference type="Proteomes" id="UP001589834"/>
    </source>
</evidence>
<name>A0ABV6PPU2_9BURK</name>
<comment type="subcellular location">
    <subcellularLocation>
        <location evidence="1">Cell membrane</location>
        <topology evidence="1">Single-pass membrane protein</topology>
    </subcellularLocation>
</comment>
<evidence type="ECO:0000259" key="7">
    <source>
        <dbReference type="Pfam" id="PF04024"/>
    </source>
</evidence>
<dbReference type="Pfam" id="PF09851">
    <property type="entry name" value="SHOCT"/>
    <property type="match status" value="1"/>
</dbReference>
<accession>A0ABV6PPU2</accession>
<protein>
    <submittedName>
        <fullName evidence="9">PspC domain-containing protein</fullName>
    </submittedName>
</protein>
<organism evidence="9 10">
    <name type="scientific">Ottowia pentelensis</name>
    <dbReference type="NCBI Taxonomy" id="511108"/>
    <lineage>
        <taxon>Bacteria</taxon>
        <taxon>Pseudomonadati</taxon>
        <taxon>Pseudomonadota</taxon>
        <taxon>Betaproteobacteria</taxon>
        <taxon>Burkholderiales</taxon>
        <taxon>Comamonadaceae</taxon>
        <taxon>Ottowia</taxon>
    </lineage>
</organism>
<evidence type="ECO:0000256" key="1">
    <source>
        <dbReference type="ARBA" id="ARBA00004162"/>
    </source>
</evidence>
<evidence type="ECO:0000313" key="9">
    <source>
        <dbReference type="EMBL" id="MFC0591859.1"/>
    </source>
</evidence>
<evidence type="ECO:0000256" key="6">
    <source>
        <dbReference type="SAM" id="Phobius"/>
    </source>
</evidence>
<dbReference type="Pfam" id="PF04024">
    <property type="entry name" value="PspC"/>
    <property type="match status" value="1"/>
</dbReference>
<dbReference type="Proteomes" id="UP001589834">
    <property type="component" value="Unassembled WGS sequence"/>
</dbReference>
<dbReference type="InterPro" id="IPR018649">
    <property type="entry name" value="SHOCT"/>
</dbReference>
<dbReference type="InterPro" id="IPR052027">
    <property type="entry name" value="PspC"/>
</dbReference>
<evidence type="ECO:0000256" key="5">
    <source>
        <dbReference type="ARBA" id="ARBA00023136"/>
    </source>
</evidence>